<keyword evidence="2" id="KW-0012">Acyltransferase</keyword>
<keyword evidence="1" id="KW-0808">Transferase</keyword>
<evidence type="ECO:0000256" key="1">
    <source>
        <dbReference type="ARBA" id="ARBA00022679"/>
    </source>
</evidence>
<dbReference type="EMBL" id="MTJL01000016">
    <property type="protein sequence ID" value="OMI06137.1"/>
    <property type="molecule type" value="Genomic_DNA"/>
</dbReference>
<name>A0A1R1RVX3_9BACI</name>
<evidence type="ECO:0000259" key="3">
    <source>
        <dbReference type="PROSITE" id="PS51186"/>
    </source>
</evidence>
<feature type="domain" description="N-acetyltransferase" evidence="3">
    <location>
        <begin position="1"/>
        <end position="164"/>
    </location>
</feature>
<dbReference type="PANTHER" id="PTHR43877:SF5">
    <property type="entry name" value="BLL8307 PROTEIN"/>
    <property type="match status" value="1"/>
</dbReference>
<organism evidence="4 5">
    <name type="scientific">Bacillus swezeyi</name>
    <dbReference type="NCBI Taxonomy" id="1925020"/>
    <lineage>
        <taxon>Bacteria</taxon>
        <taxon>Bacillati</taxon>
        <taxon>Bacillota</taxon>
        <taxon>Bacilli</taxon>
        <taxon>Bacillales</taxon>
        <taxon>Bacillaceae</taxon>
        <taxon>Bacillus</taxon>
    </lineage>
</organism>
<dbReference type="InterPro" id="IPR016181">
    <property type="entry name" value="Acyl_CoA_acyltransferase"/>
</dbReference>
<evidence type="ECO:0000313" key="5">
    <source>
        <dbReference type="Proteomes" id="UP000187367"/>
    </source>
</evidence>
<dbReference type="InterPro" id="IPR050832">
    <property type="entry name" value="Bact_Acetyltransf"/>
</dbReference>
<dbReference type="CDD" id="cd04301">
    <property type="entry name" value="NAT_SF"/>
    <property type="match status" value="1"/>
</dbReference>
<keyword evidence="5" id="KW-1185">Reference proteome</keyword>
<dbReference type="Pfam" id="PF00583">
    <property type="entry name" value="Acetyltransf_1"/>
    <property type="match status" value="1"/>
</dbReference>
<dbReference type="Proteomes" id="UP000187367">
    <property type="component" value="Unassembled WGS sequence"/>
</dbReference>
<dbReference type="Gene3D" id="3.40.630.30">
    <property type="match status" value="1"/>
</dbReference>
<dbReference type="OrthoDB" id="3389160at2"/>
<dbReference type="PANTHER" id="PTHR43877">
    <property type="entry name" value="AMINOALKYLPHOSPHONATE N-ACETYLTRANSFERASE-RELATED-RELATED"/>
    <property type="match status" value="1"/>
</dbReference>
<protein>
    <submittedName>
        <fullName evidence="4">GNAT family N-acetyltransferase</fullName>
    </submittedName>
</protein>
<sequence length="164" mass="18185">MQIEEVKSITEEIDQLAGLLVEVVNDGASIGFLPPLNQVQAKEYWQTAFSPSVILLIARQNDEIAGSVQIALCTKPNGRHRAEICKLMTAPAFRRQGIARLLMQQALQRAKQASRSLLVLDTREGDPSNLLYTSLGFREAGRIPAYAESANGELDATVFYYQYL</sequence>
<dbReference type="AlphaFoldDB" id="A0A1R1RVX3"/>
<dbReference type="PROSITE" id="PS51186">
    <property type="entry name" value="GNAT"/>
    <property type="match status" value="1"/>
</dbReference>
<dbReference type="SUPFAM" id="SSF55729">
    <property type="entry name" value="Acyl-CoA N-acyltransferases (Nat)"/>
    <property type="match status" value="1"/>
</dbReference>
<evidence type="ECO:0000313" key="4">
    <source>
        <dbReference type="EMBL" id="OMI06137.1"/>
    </source>
</evidence>
<dbReference type="InterPro" id="IPR000182">
    <property type="entry name" value="GNAT_dom"/>
</dbReference>
<accession>A0A1R1QNB3</accession>
<comment type="caution">
    <text evidence="4">The sequence shown here is derived from an EMBL/GenBank/DDBJ whole genome shotgun (WGS) entry which is preliminary data.</text>
</comment>
<dbReference type="RefSeq" id="WP_076761628.1">
    <property type="nucleotide sequence ID" value="NZ_JARMMH010000013.1"/>
</dbReference>
<proteinExistence type="predicted"/>
<evidence type="ECO:0000256" key="2">
    <source>
        <dbReference type="ARBA" id="ARBA00023315"/>
    </source>
</evidence>
<accession>A0A1R1RVX3</accession>
<reference evidence="4 5" key="1">
    <citation type="submission" date="2017-01" db="EMBL/GenBank/DDBJ databases">
        <title>Bacillus phylogenomics.</title>
        <authorList>
            <person name="Dunlap C."/>
        </authorList>
    </citation>
    <scope>NUCLEOTIDE SEQUENCE [LARGE SCALE GENOMIC DNA]</scope>
    <source>
        <strain evidence="4 5">NRRL B-41282</strain>
    </source>
</reference>
<gene>
    <name evidence="4" type="ORF">BW143_09380</name>
</gene>
<dbReference type="GO" id="GO:0016747">
    <property type="term" value="F:acyltransferase activity, transferring groups other than amino-acyl groups"/>
    <property type="evidence" value="ECO:0007669"/>
    <property type="project" value="InterPro"/>
</dbReference>